<evidence type="ECO:0000259" key="2">
    <source>
        <dbReference type="Pfam" id="PF01970"/>
    </source>
</evidence>
<gene>
    <name evidence="3" type="ORF">WMO41_08915</name>
</gene>
<feature type="transmembrane region" description="Helical" evidence="1">
    <location>
        <begin position="141"/>
        <end position="173"/>
    </location>
</feature>
<keyword evidence="1" id="KW-0812">Transmembrane</keyword>
<keyword evidence="4" id="KW-1185">Reference proteome</keyword>
<organism evidence="3 4">
    <name type="scientific">Ventrimonas faecis</name>
    <dbReference type="NCBI Taxonomy" id="3133170"/>
    <lineage>
        <taxon>Bacteria</taxon>
        <taxon>Bacillati</taxon>
        <taxon>Bacillota</taxon>
        <taxon>Clostridia</taxon>
        <taxon>Lachnospirales</taxon>
        <taxon>Lachnospiraceae</taxon>
        <taxon>Ventrimonas</taxon>
    </lineage>
</organism>
<protein>
    <submittedName>
        <fullName evidence="3">Tripartite tricarboxylate transporter permease</fullName>
    </submittedName>
</protein>
<feature type="transmembrane region" description="Helical" evidence="1">
    <location>
        <begin position="383"/>
        <end position="400"/>
    </location>
</feature>
<feature type="domain" description="DUF112" evidence="2">
    <location>
        <begin position="14"/>
        <end position="434"/>
    </location>
</feature>
<feature type="transmembrane region" description="Helical" evidence="1">
    <location>
        <begin position="461"/>
        <end position="486"/>
    </location>
</feature>
<keyword evidence="1" id="KW-0472">Membrane</keyword>
<accession>A0ABV1HNU5</accession>
<feature type="transmembrane region" description="Helical" evidence="1">
    <location>
        <begin position="194"/>
        <end position="214"/>
    </location>
</feature>
<dbReference type="Pfam" id="PF01970">
    <property type="entry name" value="TctA"/>
    <property type="match status" value="1"/>
</dbReference>
<dbReference type="PANTHER" id="PTHR35342">
    <property type="entry name" value="TRICARBOXYLIC TRANSPORT PROTEIN"/>
    <property type="match status" value="1"/>
</dbReference>
<sequence length="494" mass="52606">MLTALLTLLQPQNLIMMYICNLIGCVLGAIPGLNGGLGMTLILPLTFAFSTELSFAMLVGMYVGGVSGSFIAAVLIGIPGSASSIATCYDGYPMTQKGKAAKALSIGITASFIGTVVSILVAMVSTSFIADIALKLGPWEYFALCFMAITMVVGLSNGSVFKGLLSAFIGLWMSTVGADLVTNQLRFTFHNTHLYGGVNIICLLMGTFALQQVATSYAKGNKKMPEVDTKSLGGFGLGIKDFVDNLKTIIVSLLIGLGIGFLPGMGAGISNLIAYGQAKRMSKHPEKFGMGYEPGVWATEVSNNAGVGGALIPMISLGIPGDSTCVLLLSGMTIHGLQPGPMFIQQNPVLANLIFLCVLFSAILIFFTEIFTKRWFPYLLKAPYHYLYSAILILCLMGAFSSTTSMFSVGLVVAFGVLGVLMDMFELPMTPLMLAFILGGKIESYFRMGCSYAKGSLAPFVTRPISCIFLLIAVFSLLSPLIHIWLGKKHMAVK</sequence>
<proteinExistence type="predicted"/>
<dbReference type="PANTHER" id="PTHR35342:SF5">
    <property type="entry name" value="TRICARBOXYLIC TRANSPORT PROTEIN"/>
    <property type="match status" value="1"/>
</dbReference>
<comment type="caution">
    <text evidence="3">The sequence shown here is derived from an EMBL/GenBank/DDBJ whole genome shotgun (WGS) entry which is preliminary data.</text>
</comment>
<dbReference type="InterPro" id="IPR002823">
    <property type="entry name" value="DUF112_TM"/>
</dbReference>
<feature type="transmembrane region" description="Helical" evidence="1">
    <location>
        <begin position="249"/>
        <end position="274"/>
    </location>
</feature>
<evidence type="ECO:0000313" key="3">
    <source>
        <dbReference type="EMBL" id="MEQ2563278.1"/>
    </source>
</evidence>
<evidence type="ECO:0000313" key="4">
    <source>
        <dbReference type="Proteomes" id="UP001437460"/>
    </source>
</evidence>
<feature type="transmembrane region" description="Helical" evidence="1">
    <location>
        <begin position="104"/>
        <end position="129"/>
    </location>
</feature>
<name>A0ABV1HNU5_9FIRM</name>
<dbReference type="EMBL" id="JBBMFJ010000016">
    <property type="protein sequence ID" value="MEQ2563278.1"/>
    <property type="molecule type" value="Genomic_DNA"/>
</dbReference>
<dbReference type="RefSeq" id="WP_349229456.1">
    <property type="nucleotide sequence ID" value="NZ_JBBMFJ010000016.1"/>
</dbReference>
<keyword evidence="1" id="KW-1133">Transmembrane helix</keyword>
<reference evidence="3 4" key="1">
    <citation type="submission" date="2024-03" db="EMBL/GenBank/DDBJ databases">
        <title>Human intestinal bacterial collection.</title>
        <authorList>
            <person name="Pauvert C."/>
            <person name="Hitch T.C.A."/>
            <person name="Clavel T."/>
        </authorList>
    </citation>
    <scope>NUCLEOTIDE SEQUENCE [LARGE SCALE GENOMIC DNA]</scope>
    <source>
        <strain evidence="3 4">CLA-AP-H27</strain>
    </source>
</reference>
<dbReference type="Proteomes" id="UP001437460">
    <property type="component" value="Unassembled WGS sequence"/>
</dbReference>
<feature type="transmembrane region" description="Helical" evidence="1">
    <location>
        <begin position="349"/>
        <end position="371"/>
    </location>
</feature>
<feature type="transmembrane region" description="Helical" evidence="1">
    <location>
        <begin position="15"/>
        <end position="34"/>
    </location>
</feature>
<evidence type="ECO:0000256" key="1">
    <source>
        <dbReference type="SAM" id="Phobius"/>
    </source>
</evidence>